<dbReference type="Proteomes" id="UP000542776">
    <property type="component" value="Unassembled WGS sequence"/>
</dbReference>
<evidence type="ECO:0000313" key="2">
    <source>
        <dbReference type="Proteomes" id="UP000542776"/>
    </source>
</evidence>
<protein>
    <submittedName>
        <fullName evidence="1">Uncharacterized protein</fullName>
    </submittedName>
</protein>
<dbReference type="AlphaFoldDB" id="A0A7W6MM69"/>
<dbReference type="EMBL" id="JACIEK010000022">
    <property type="protein sequence ID" value="MBB4000557.1"/>
    <property type="molecule type" value="Genomic_DNA"/>
</dbReference>
<evidence type="ECO:0000313" key="1">
    <source>
        <dbReference type="EMBL" id="MBB4000557.1"/>
    </source>
</evidence>
<gene>
    <name evidence="1" type="ORF">GGR04_004435</name>
</gene>
<accession>A0A7W6MM69</accession>
<name>A0A7W6MM69_9HYPH</name>
<sequence length="32" mass="3754">MSGDRLSDLQRRAEHRVLDTLPDERFGLGAWR</sequence>
<proteinExistence type="predicted"/>
<reference evidence="1 2" key="1">
    <citation type="submission" date="2020-08" db="EMBL/GenBank/DDBJ databases">
        <title>Genomic Encyclopedia of Type Strains, Phase IV (KMG-IV): sequencing the most valuable type-strain genomes for metagenomic binning, comparative biology and taxonomic classification.</title>
        <authorList>
            <person name="Goeker M."/>
        </authorList>
    </citation>
    <scope>NUCLEOTIDE SEQUENCE [LARGE SCALE GENOMIC DNA]</scope>
    <source>
        <strain evidence="1 2">DSM 102238</strain>
    </source>
</reference>
<comment type="caution">
    <text evidence="1">The sequence shown here is derived from an EMBL/GenBank/DDBJ whole genome shotgun (WGS) entry which is preliminary data.</text>
</comment>
<organism evidence="1 2">
    <name type="scientific">Aureimonas pseudogalii</name>
    <dbReference type="NCBI Taxonomy" id="1744844"/>
    <lineage>
        <taxon>Bacteria</taxon>
        <taxon>Pseudomonadati</taxon>
        <taxon>Pseudomonadota</taxon>
        <taxon>Alphaproteobacteria</taxon>
        <taxon>Hyphomicrobiales</taxon>
        <taxon>Aurantimonadaceae</taxon>
        <taxon>Aureimonas</taxon>
    </lineage>
</organism>
<keyword evidence="2" id="KW-1185">Reference proteome</keyword>